<dbReference type="InterPro" id="IPR050703">
    <property type="entry name" value="Flavin_MAO"/>
</dbReference>
<gene>
    <name evidence="5" type="primary">WBGene00280294</name>
</gene>
<dbReference type="PANTHER" id="PTHR43563">
    <property type="entry name" value="AMINE OXIDASE"/>
    <property type="match status" value="1"/>
</dbReference>
<evidence type="ECO:0000313" key="5">
    <source>
        <dbReference type="EnsemblMetazoa" id="PPA41925.1"/>
    </source>
</evidence>
<dbReference type="Proteomes" id="UP000005239">
    <property type="component" value="Unassembled WGS sequence"/>
</dbReference>
<evidence type="ECO:0000256" key="1">
    <source>
        <dbReference type="ARBA" id="ARBA00004362"/>
    </source>
</evidence>
<comment type="similarity">
    <text evidence="2">Belongs to the flavin monoamine oxidase family.</text>
</comment>
<evidence type="ECO:0000313" key="6">
    <source>
        <dbReference type="Proteomes" id="UP000005239"/>
    </source>
</evidence>
<evidence type="ECO:0000256" key="2">
    <source>
        <dbReference type="ARBA" id="ARBA00005995"/>
    </source>
</evidence>
<accession>A0A2A6C0R6</accession>
<dbReference type="SUPFAM" id="SSF51905">
    <property type="entry name" value="FAD/NAD(P)-binding domain"/>
    <property type="match status" value="1"/>
</dbReference>
<dbReference type="GO" id="GO:0097621">
    <property type="term" value="F:monoamine oxidase activity"/>
    <property type="evidence" value="ECO:0007669"/>
    <property type="project" value="UniProtKB-EC"/>
</dbReference>
<sequence>MESFDVIDTPQHQKEQFDVIVVGAGLAGLTTARELLKKEHGLKVLVLEGKDRVGGRTLTVDVKTGDGTTDKFDLGGQWVGRTQKEIFSLLEELNIDIYEQHPSIRNSQ</sequence>
<dbReference type="Gene3D" id="3.50.50.60">
    <property type="entry name" value="FAD/NAD(P)-binding domain"/>
    <property type="match status" value="1"/>
</dbReference>
<reference evidence="6" key="1">
    <citation type="journal article" date="2008" name="Nat. Genet.">
        <title>The Pristionchus pacificus genome provides a unique perspective on nematode lifestyle and parasitism.</title>
        <authorList>
            <person name="Dieterich C."/>
            <person name="Clifton S.W."/>
            <person name="Schuster L.N."/>
            <person name="Chinwalla A."/>
            <person name="Delehaunty K."/>
            <person name="Dinkelacker I."/>
            <person name="Fulton L."/>
            <person name="Fulton R."/>
            <person name="Godfrey J."/>
            <person name="Minx P."/>
            <person name="Mitreva M."/>
            <person name="Roeseler W."/>
            <person name="Tian H."/>
            <person name="Witte H."/>
            <person name="Yang S.P."/>
            <person name="Wilson R.K."/>
            <person name="Sommer R.J."/>
        </authorList>
    </citation>
    <scope>NUCLEOTIDE SEQUENCE [LARGE SCALE GENOMIC DNA]</scope>
    <source>
        <strain evidence="6">PS312</strain>
    </source>
</reference>
<dbReference type="InterPro" id="IPR002937">
    <property type="entry name" value="Amino_oxidase"/>
</dbReference>
<comment type="catalytic activity">
    <reaction evidence="4">
        <text>a secondary aliphatic amine + O2 + H2O = a primary amine + an aldehyde + H2O2</text>
        <dbReference type="Rhea" id="RHEA:26414"/>
        <dbReference type="ChEBI" id="CHEBI:15377"/>
        <dbReference type="ChEBI" id="CHEBI:15379"/>
        <dbReference type="ChEBI" id="CHEBI:16240"/>
        <dbReference type="ChEBI" id="CHEBI:17478"/>
        <dbReference type="ChEBI" id="CHEBI:58855"/>
        <dbReference type="ChEBI" id="CHEBI:65296"/>
        <dbReference type="EC" id="1.4.3.4"/>
    </reaction>
</comment>
<protein>
    <recommendedName>
        <fullName evidence="3">monoamine oxidase</fullName>
        <ecNumber evidence="3">1.4.3.4</ecNumber>
    </recommendedName>
</protein>
<comment type="subcellular location">
    <subcellularLocation>
        <location evidence="1">Mitochondrion outer membrane</location>
        <topology evidence="1">Single-pass type IV membrane protein</topology>
        <orientation evidence="1">Cytoplasmic side</orientation>
    </subcellularLocation>
</comment>
<evidence type="ECO:0000256" key="3">
    <source>
        <dbReference type="ARBA" id="ARBA00012804"/>
    </source>
</evidence>
<reference evidence="5" key="2">
    <citation type="submission" date="2022-06" db="UniProtKB">
        <authorList>
            <consortium name="EnsemblMetazoa"/>
        </authorList>
    </citation>
    <scope>IDENTIFICATION</scope>
    <source>
        <strain evidence="5">PS312</strain>
    </source>
</reference>
<dbReference type="GO" id="GO:0005741">
    <property type="term" value="C:mitochondrial outer membrane"/>
    <property type="evidence" value="ECO:0007669"/>
    <property type="project" value="UniProtKB-SubCell"/>
</dbReference>
<dbReference type="PANTHER" id="PTHR43563:SF14">
    <property type="entry name" value="AMINE OXIDASE"/>
    <property type="match status" value="1"/>
</dbReference>
<proteinExistence type="inferred from homology"/>
<dbReference type="Pfam" id="PF01593">
    <property type="entry name" value="Amino_oxidase"/>
    <property type="match status" value="1"/>
</dbReference>
<dbReference type="EC" id="1.4.3.4" evidence="3"/>
<dbReference type="OrthoDB" id="7777654at2759"/>
<accession>A0A8R1V1H6</accession>
<dbReference type="EnsemblMetazoa" id="PPA41925.1">
    <property type="protein sequence ID" value="PPA41925.1"/>
    <property type="gene ID" value="WBGene00280294"/>
</dbReference>
<dbReference type="InterPro" id="IPR036188">
    <property type="entry name" value="FAD/NAD-bd_sf"/>
</dbReference>
<name>A0A2A6C0R6_PRIPA</name>
<evidence type="ECO:0000256" key="4">
    <source>
        <dbReference type="ARBA" id="ARBA00048448"/>
    </source>
</evidence>
<dbReference type="AlphaFoldDB" id="A0A2A6C0R6"/>
<organism evidence="5 6">
    <name type="scientific">Pristionchus pacificus</name>
    <name type="common">Parasitic nematode worm</name>
    <dbReference type="NCBI Taxonomy" id="54126"/>
    <lineage>
        <taxon>Eukaryota</taxon>
        <taxon>Metazoa</taxon>
        <taxon>Ecdysozoa</taxon>
        <taxon>Nematoda</taxon>
        <taxon>Chromadorea</taxon>
        <taxon>Rhabditida</taxon>
        <taxon>Rhabditina</taxon>
        <taxon>Diplogasteromorpha</taxon>
        <taxon>Diplogasteroidea</taxon>
        <taxon>Neodiplogasteridae</taxon>
        <taxon>Pristionchus</taxon>
    </lineage>
</organism>
<keyword evidence="6" id="KW-1185">Reference proteome</keyword>